<keyword evidence="2" id="KW-1185">Reference proteome</keyword>
<sequence>MNTVPSDDPNPILKGTGVAWQSAHRLLGVHPFLHAQAPLWHNDSIRVGGAALNWPHWRDTSITSLDQVLETNILKPFTRLIEEFRLHPTQMWKYLQLQHYMHQNRDIIHWGLQPSPIIAYLKTWGKYKGVMAGLYEVLISHLFSRPVVEKLRLQWQTHLQLTFEEEDWADTVDALDSSKVLALQDTT</sequence>
<evidence type="ECO:0000313" key="1">
    <source>
        <dbReference type="EMBL" id="KAJ1172006.1"/>
    </source>
</evidence>
<reference evidence="1" key="1">
    <citation type="journal article" date="2022" name="bioRxiv">
        <title>Sequencing and chromosome-scale assembly of the giantPleurodeles waltlgenome.</title>
        <authorList>
            <person name="Brown T."/>
            <person name="Elewa A."/>
            <person name="Iarovenko S."/>
            <person name="Subramanian E."/>
            <person name="Araus A.J."/>
            <person name="Petzold A."/>
            <person name="Susuki M."/>
            <person name="Suzuki K.-i.T."/>
            <person name="Hayashi T."/>
            <person name="Toyoda A."/>
            <person name="Oliveira C."/>
            <person name="Osipova E."/>
            <person name="Leigh N.D."/>
            <person name="Simon A."/>
            <person name="Yun M.H."/>
        </authorList>
    </citation>
    <scope>NUCLEOTIDE SEQUENCE</scope>
    <source>
        <strain evidence="1">20211129_DDA</strain>
        <tissue evidence="1">Liver</tissue>
    </source>
</reference>
<proteinExistence type="predicted"/>
<name>A0AAV7T6J4_PLEWA</name>
<accession>A0AAV7T6J4</accession>
<gene>
    <name evidence="1" type="ORF">NDU88_003863</name>
</gene>
<evidence type="ECO:0000313" key="2">
    <source>
        <dbReference type="Proteomes" id="UP001066276"/>
    </source>
</evidence>
<comment type="caution">
    <text evidence="1">The sequence shown here is derived from an EMBL/GenBank/DDBJ whole genome shotgun (WGS) entry which is preliminary data.</text>
</comment>
<dbReference type="EMBL" id="JANPWB010000007">
    <property type="protein sequence ID" value="KAJ1172006.1"/>
    <property type="molecule type" value="Genomic_DNA"/>
</dbReference>
<organism evidence="1 2">
    <name type="scientific">Pleurodeles waltl</name>
    <name type="common">Iberian ribbed newt</name>
    <dbReference type="NCBI Taxonomy" id="8319"/>
    <lineage>
        <taxon>Eukaryota</taxon>
        <taxon>Metazoa</taxon>
        <taxon>Chordata</taxon>
        <taxon>Craniata</taxon>
        <taxon>Vertebrata</taxon>
        <taxon>Euteleostomi</taxon>
        <taxon>Amphibia</taxon>
        <taxon>Batrachia</taxon>
        <taxon>Caudata</taxon>
        <taxon>Salamandroidea</taxon>
        <taxon>Salamandridae</taxon>
        <taxon>Pleurodelinae</taxon>
        <taxon>Pleurodeles</taxon>
    </lineage>
</organism>
<dbReference type="Proteomes" id="UP001066276">
    <property type="component" value="Chromosome 4_1"/>
</dbReference>
<dbReference type="AlphaFoldDB" id="A0AAV7T6J4"/>
<protein>
    <submittedName>
        <fullName evidence="1">Uncharacterized protein</fullName>
    </submittedName>
</protein>